<evidence type="ECO:0000256" key="1">
    <source>
        <dbReference type="ARBA" id="ARBA00004141"/>
    </source>
</evidence>
<dbReference type="AlphaFoldDB" id="A0A4W4F785"/>
<keyword evidence="3 5" id="KW-1133">Transmembrane helix</keyword>
<evidence type="ECO:0000313" key="6">
    <source>
        <dbReference type="Ensembl" id="ENSEEEP00000020642.2"/>
    </source>
</evidence>
<dbReference type="InterPro" id="IPR000832">
    <property type="entry name" value="GPCR_2_secretin-like"/>
</dbReference>
<reference evidence="6" key="3">
    <citation type="submission" date="2020-05" db="EMBL/GenBank/DDBJ databases">
        <title>Electrophorus electricus (electric eel) genome, fEleEle1, primary haplotype.</title>
        <authorList>
            <person name="Myers G."/>
            <person name="Meyer A."/>
            <person name="Fedrigo O."/>
            <person name="Formenti G."/>
            <person name="Rhie A."/>
            <person name="Tracey A."/>
            <person name="Sims Y."/>
            <person name="Jarvis E.D."/>
        </authorList>
    </citation>
    <scope>NUCLEOTIDE SEQUENCE [LARGE SCALE GENOMIC DNA]</scope>
</reference>
<organism evidence="6 7">
    <name type="scientific">Electrophorus electricus</name>
    <name type="common">Electric eel</name>
    <name type="synonym">Gymnotus electricus</name>
    <dbReference type="NCBI Taxonomy" id="8005"/>
    <lineage>
        <taxon>Eukaryota</taxon>
        <taxon>Metazoa</taxon>
        <taxon>Chordata</taxon>
        <taxon>Craniata</taxon>
        <taxon>Vertebrata</taxon>
        <taxon>Euteleostomi</taxon>
        <taxon>Actinopterygii</taxon>
        <taxon>Neopterygii</taxon>
        <taxon>Teleostei</taxon>
        <taxon>Ostariophysi</taxon>
        <taxon>Gymnotiformes</taxon>
        <taxon>Gymnotoidei</taxon>
        <taxon>Gymnotidae</taxon>
        <taxon>Electrophorus</taxon>
    </lineage>
</organism>
<evidence type="ECO:0000256" key="2">
    <source>
        <dbReference type="ARBA" id="ARBA00022692"/>
    </source>
</evidence>
<proteinExistence type="predicted"/>
<keyword evidence="2 5" id="KW-0812">Transmembrane</keyword>
<feature type="transmembrane region" description="Helical" evidence="5">
    <location>
        <begin position="61"/>
        <end position="78"/>
    </location>
</feature>
<evidence type="ECO:0000256" key="3">
    <source>
        <dbReference type="ARBA" id="ARBA00022989"/>
    </source>
</evidence>
<comment type="subcellular location">
    <subcellularLocation>
        <location evidence="1">Membrane</location>
        <topology evidence="1">Multi-pass membrane protein</topology>
    </subcellularLocation>
</comment>
<dbReference type="GO" id="GO:0005886">
    <property type="term" value="C:plasma membrane"/>
    <property type="evidence" value="ECO:0007669"/>
    <property type="project" value="TreeGrafter"/>
</dbReference>
<reference evidence="7" key="2">
    <citation type="journal article" date="2017" name="Sci. Adv.">
        <title>A tail of two voltages: Proteomic comparison of the three electric organs of the electric eel.</title>
        <authorList>
            <person name="Traeger L.L."/>
            <person name="Sabat G."/>
            <person name="Barrett-Wilt G.A."/>
            <person name="Wells G.B."/>
            <person name="Sussman M.R."/>
        </authorList>
    </citation>
    <scope>NUCLEOTIDE SEQUENCE [LARGE SCALE GENOMIC DNA]</scope>
</reference>
<gene>
    <name evidence="6" type="primary">CNIH2</name>
</gene>
<evidence type="ECO:0000256" key="5">
    <source>
        <dbReference type="SAM" id="Phobius"/>
    </source>
</evidence>
<dbReference type="GO" id="GO:0007189">
    <property type="term" value="P:adenylate cyclase-activating G protein-coupled receptor signaling pathway"/>
    <property type="evidence" value="ECO:0007669"/>
    <property type="project" value="TreeGrafter"/>
</dbReference>
<dbReference type="PANTHER" id="PTHR12011">
    <property type="entry name" value="ADHESION G-PROTEIN COUPLED RECEPTOR"/>
    <property type="match status" value="1"/>
</dbReference>
<evidence type="ECO:0000256" key="4">
    <source>
        <dbReference type="ARBA" id="ARBA00023136"/>
    </source>
</evidence>
<keyword evidence="4 5" id="KW-0472">Membrane</keyword>
<name>A0A4W4F785_ELEEL</name>
<sequence>MFEISTIHYLLLHILPLPIILCLNCDRKLRRDHPSQILLNLSIALLGLNLIFLINSWLSSFGIYGLCVAIATAQHYFLLTSFTWMFLEAVNMYFALVKVFNVYIPSYILKFLPLLYLFSILNSLQGFFIFVFHCLMKDNVRKQWRIHLCLGHFKLQEYSDWSHTSPYIKRSISAHRGKYVFFYINLIAVCSA</sequence>
<reference evidence="7" key="1">
    <citation type="journal article" date="2014" name="Science">
        <title>Nonhuman genetics. Genomic basis for the convergent evolution of electric organs.</title>
        <authorList>
            <person name="Gallant J.R."/>
            <person name="Traeger L.L."/>
            <person name="Volkening J.D."/>
            <person name="Moffett H."/>
            <person name="Chen P.H."/>
            <person name="Novina C.D."/>
            <person name="Phillips G.N.Jr."/>
            <person name="Anand R."/>
            <person name="Wells G.B."/>
            <person name="Pinch M."/>
            <person name="Guth R."/>
            <person name="Unguez G.A."/>
            <person name="Albert J.S."/>
            <person name="Zakon H.H."/>
            <person name="Samanta M.P."/>
            <person name="Sussman M.R."/>
        </authorList>
    </citation>
    <scope>NUCLEOTIDE SEQUENCE [LARGE SCALE GENOMIC DNA]</scope>
</reference>
<dbReference type="InterPro" id="IPR017983">
    <property type="entry name" value="GPCR_2_secretin-like_CS"/>
</dbReference>
<evidence type="ECO:0000313" key="7">
    <source>
        <dbReference type="Proteomes" id="UP000314983"/>
    </source>
</evidence>
<evidence type="ECO:0008006" key="8">
    <source>
        <dbReference type="Google" id="ProtNLM"/>
    </source>
</evidence>
<dbReference type="Pfam" id="PF00002">
    <property type="entry name" value="7tm_2"/>
    <property type="match status" value="1"/>
</dbReference>
<reference evidence="6" key="4">
    <citation type="submission" date="2025-08" db="UniProtKB">
        <authorList>
            <consortium name="Ensembl"/>
        </authorList>
    </citation>
    <scope>IDENTIFICATION</scope>
</reference>
<keyword evidence="7" id="KW-1185">Reference proteome</keyword>
<dbReference type="PANTHER" id="PTHR12011:SF277">
    <property type="entry name" value="ADHESION G-PROTEIN COUPLED RECEPTOR G4"/>
    <property type="match status" value="1"/>
</dbReference>
<feature type="transmembrane region" description="Helical" evidence="5">
    <location>
        <begin position="90"/>
        <end position="108"/>
    </location>
</feature>
<dbReference type="GeneTree" id="ENSGT00940000156341"/>
<protein>
    <recommendedName>
        <fullName evidence="8">G-protein coupled receptors family 2 profile 2 domain-containing protein</fullName>
    </recommendedName>
</protein>
<accession>A0A4W4F785</accession>
<feature type="transmembrane region" description="Helical" evidence="5">
    <location>
        <begin position="6"/>
        <end position="25"/>
    </location>
</feature>
<dbReference type="Ensembl" id="ENSEEET00000020870.2">
    <property type="protein sequence ID" value="ENSEEEP00000020642.2"/>
    <property type="gene ID" value="ENSEEEG00000010068.2"/>
</dbReference>
<feature type="transmembrane region" description="Helical" evidence="5">
    <location>
        <begin position="37"/>
        <end position="55"/>
    </location>
</feature>
<dbReference type="GO" id="GO:0004930">
    <property type="term" value="F:G protein-coupled receptor activity"/>
    <property type="evidence" value="ECO:0007669"/>
    <property type="project" value="InterPro"/>
</dbReference>
<feature type="transmembrane region" description="Helical" evidence="5">
    <location>
        <begin position="114"/>
        <end position="135"/>
    </location>
</feature>
<dbReference type="Proteomes" id="UP000314983">
    <property type="component" value="Chromosome 17"/>
</dbReference>
<reference evidence="6" key="5">
    <citation type="submission" date="2025-09" db="UniProtKB">
        <authorList>
            <consortium name="Ensembl"/>
        </authorList>
    </citation>
    <scope>IDENTIFICATION</scope>
</reference>
<dbReference type="PROSITE" id="PS00650">
    <property type="entry name" value="G_PROTEIN_RECEP_F2_2"/>
    <property type="match status" value="1"/>
</dbReference>
<dbReference type="Gene3D" id="1.20.1070.10">
    <property type="entry name" value="Rhodopsin 7-helix transmembrane proteins"/>
    <property type="match status" value="2"/>
</dbReference>